<proteinExistence type="predicted"/>
<dbReference type="Proteomes" id="UP000321720">
    <property type="component" value="Unassembled WGS sequence"/>
</dbReference>
<dbReference type="Pfam" id="PF13847">
    <property type="entry name" value="Methyltransf_31"/>
    <property type="match status" value="1"/>
</dbReference>
<dbReference type="AlphaFoldDB" id="A0A511JBX5"/>
<protein>
    <recommendedName>
        <fullName evidence="1">Methyltransferase domain-containing protein</fullName>
    </recommendedName>
</protein>
<evidence type="ECO:0000259" key="1">
    <source>
        <dbReference type="Pfam" id="PF13847"/>
    </source>
</evidence>
<dbReference type="CDD" id="cd02440">
    <property type="entry name" value="AdoMet_MTases"/>
    <property type="match status" value="1"/>
</dbReference>
<dbReference type="PANTHER" id="PTHR43591">
    <property type="entry name" value="METHYLTRANSFERASE"/>
    <property type="match status" value="1"/>
</dbReference>
<accession>A0A511JBX5</accession>
<dbReference type="RefSeq" id="WP_246117487.1">
    <property type="nucleotide sequence ID" value="NZ_BJWG01000009.1"/>
</dbReference>
<reference evidence="2 3" key="1">
    <citation type="submission" date="2019-07" db="EMBL/GenBank/DDBJ databases">
        <title>Whole genome shotgun sequence of Cellulomonas composti NBRC 100758.</title>
        <authorList>
            <person name="Hosoyama A."/>
            <person name="Uohara A."/>
            <person name="Ohji S."/>
            <person name="Ichikawa N."/>
        </authorList>
    </citation>
    <scope>NUCLEOTIDE SEQUENCE [LARGE SCALE GENOMIC DNA]</scope>
    <source>
        <strain evidence="2 3">NBRC 100758</strain>
    </source>
</reference>
<dbReference type="GO" id="GO:0008168">
    <property type="term" value="F:methyltransferase activity"/>
    <property type="evidence" value="ECO:0007669"/>
    <property type="project" value="TreeGrafter"/>
</dbReference>
<keyword evidence="3" id="KW-1185">Reference proteome</keyword>
<dbReference type="InterPro" id="IPR029063">
    <property type="entry name" value="SAM-dependent_MTases_sf"/>
</dbReference>
<evidence type="ECO:0000313" key="3">
    <source>
        <dbReference type="Proteomes" id="UP000321720"/>
    </source>
</evidence>
<gene>
    <name evidence="2" type="ORF">CCO02nite_21450</name>
</gene>
<name>A0A511JBX5_9CELL</name>
<sequence length="271" mass="29660">MSTRSDVYVHGHHESVLRSHRWRTAENSAAYLLSSLEPGMRLLDVGCGPGTVTVDLARRVAPGEVVGIDASERVVEIARTTASDAGVPNATFEVGDAYTLPFEDDSFDVVHAHQVLQHLTDPVAALREMRRVARPGGIVAVRESDYAGMTWYPTSPGLDEWSELYHEVASANHAEADAGRRLVSWVRAAGFDPATTVPGAGVWCYSTPEDRTWWAELWAERCLASNFAAQAIMHGLADEVGLELIADAWREWGRTPDGWFAVLHGEVLARA</sequence>
<organism evidence="2 3">
    <name type="scientific">Cellulomonas composti</name>
    <dbReference type="NCBI Taxonomy" id="266130"/>
    <lineage>
        <taxon>Bacteria</taxon>
        <taxon>Bacillati</taxon>
        <taxon>Actinomycetota</taxon>
        <taxon>Actinomycetes</taxon>
        <taxon>Micrococcales</taxon>
        <taxon>Cellulomonadaceae</taxon>
        <taxon>Cellulomonas</taxon>
    </lineage>
</organism>
<comment type="caution">
    <text evidence="2">The sequence shown here is derived from an EMBL/GenBank/DDBJ whole genome shotgun (WGS) entry which is preliminary data.</text>
</comment>
<dbReference type="InterPro" id="IPR025714">
    <property type="entry name" value="Methyltranfer_dom"/>
</dbReference>
<dbReference type="PANTHER" id="PTHR43591:SF24">
    <property type="entry name" value="2-METHOXY-6-POLYPRENYL-1,4-BENZOQUINOL METHYLASE, MITOCHONDRIAL"/>
    <property type="match status" value="1"/>
</dbReference>
<dbReference type="SUPFAM" id="SSF53335">
    <property type="entry name" value="S-adenosyl-L-methionine-dependent methyltransferases"/>
    <property type="match status" value="1"/>
</dbReference>
<evidence type="ECO:0000313" key="2">
    <source>
        <dbReference type="EMBL" id="GEL95487.1"/>
    </source>
</evidence>
<feature type="domain" description="Methyltransferase" evidence="1">
    <location>
        <begin position="37"/>
        <end position="172"/>
    </location>
</feature>
<dbReference type="EMBL" id="BJWG01000009">
    <property type="protein sequence ID" value="GEL95487.1"/>
    <property type="molecule type" value="Genomic_DNA"/>
</dbReference>
<dbReference type="Gene3D" id="3.40.50.150">
    <property type="entry name" value="Vaccinia Virus protein VP39"/>
    <property type="match status" value="1"/>
</dbReference>